<feature type="domain" description="Glycosyl hydrolase family 81 C-terminal" evidence="11">
    <location>
        <begin position="360"/>
        <end position="708"/>
    </location>
</feature>
<dbReference type="OrthoDB" id="4473401at2759"/>
<evidence type="ECO:0000256" key="2">
    <source>
        <dbReference type="ARBA" id="ARBA00010730"/>
    </source>
</evidence>
<keyword evidence="13" id="KW-1185">Reference proteome</keyword>
<evidence type="ECO:0000256" key="1">
    <source>
        <dbReference type="ARBA" id="ARBA00000382"/>
    </source>
</evidence>
<keyword evidence="7" id="KW-0961">Cell wall biogenesis/degradation</keyword>
<comment type="similarity">
    <text evidence="2">Belongs to the glycosyl hydrolase 81 family.</text>
</comment>
<dbReference type="Pfam" id="PF03639">
    <property type="entry name" value="Glyco_hydro_81"/>
    <property type="match status" value="1"/>
</dbReference>
<evidence type="ECO:0000256" key="8">
    <source>
        <dbReference type="ARBA" id="ARBA00023326"/>
    </source>
</evidence>
<keyword evidence="5" id="KW-0119">Carbohydrate metabolism</keyword>
<name>A0A6A6G4I4_9PEZI</name>
<dbReference type="InterPro" id="IPR040451">
    <property type="entry name" value="GH81_N"/>
</dbReference>
<dbReference type="PROSITE" id="PS52008">
    <property type="entry name" value="GH81"/>
    <property type="match status" value="1"/>
</dbReference>
<evidence type="ECO:0000256" key="4">
    <source>
        <dbReference type="ARBA" id="ARBA00022801"/>
    </source>
</evidence>
<reference evidence="13" key="1">
    <citation type="journal article" date="2020" name="Stud. Mycol.">
        <title>101 Dothideomycetes genomes: A test case for predicting lifestyles and emergence of pathogens.</title>
        <authorList>
            <person name="Haridas S."/>
            <person name="Albert R."/>
            <person name="Binder M."/>
            <person name="Bloem J."/>
            <person name="LaButti K."/>
            <person name="Salamov A."/>
            <person name="Andreopoulos B."/>
            <person name="Baker S."/>
            <person name="Barry K."/>
            <person name="Bills G."/>
            <person name="Bluhm B."/>
            <person name="Cannon C."/>
            <person name="Castanera R."/>
            <person name="Culley D."/>
            <person name="Daum C."/>
            <person name="Ezra D."/>
            <person name="Gonzalez J."/>
            <person name="Henrissat B."/>
            <person name="Kuo A."/>
            <person name="Liang C."/>
            <person name="Lipzen A."/>
            <person name="Lutzoni F."/>
            <person name="Magnuson J."/>
            <person name="Mondo S."/>
            <person name="Nolan M."/>
            <person name="Ohm R."/>
            <person name="Pangilinan J."/>
            <person name="Park H.-J."/>
            <person name="Ramirez L."/>
            <person name="Alfaro M."/>
            <person name="Sun H."/>
            <person name="Tritt A."/>
            <person name="Yoshinaga Y."/>
            <person name="Zwiers L.-H."/>
            <person name="Turgeon B."/>
            <person name="Goodwin S."/>
            <person name="Spatafora J."/>
            <person name="Crous P."/>
            <person name="Grigoriev I."/>
        </authorList>
    </citation>
    <scope>NUCLEOTIDE SEQUENCE [LARGE SCALE GENOMIC DNA]</scope>
    <source>
        <strain evidence="13">CECT 20119</strain>
    </source>
</reference>
<gene>
    <name evidence="12" type="ORF">BDZ85DRAFT_284221</name>
</gene>
<protein>
    <recommendedName>
        <fullName evidence="3">glucan endo-1,3-beta-D-glucosidase</fullName>
        <ecNumber evidence="3">3.2.1.39</ecNumber>
    </recommendedName>
</protein>
<proteinExistence type="inferred from homology"/>
<dbReference type="InterPro" id="IPR005200">
    <property type="entry name" value="Endo-beta-glucanase"/>
</dbReference>
<dbReference type="Proteomes" id="UP000799538">
    <property type="component" value="Unassembled WGS sequence"/>
</dbReference>
<dbReference type="InterPro" id="IPR040720">
    <property type="entry name" value="GH81_C"/>
</dbReference>
<dbReference type="FunFam" id="2.70.98.30:FF:000006">
    <property type="entry name" value="Endo-1,3-beta-glucanase Engl1"/>
    <property type="match status" value="1"/>
</dbReference>
<dbReference type="Pfam" id="PF17652">
    <property type="entry name" value="Glyco_hydro81C"/>
    <property type="match status" value="1"/>
</dbReference>
<sequence length="719" mass="78169">MPQARPTIEAANIFAPMATGAPPSQVSQRPDHPVARQGIQSQQAKIPTNKFYANFFLGTQSQPSWTHPYSLQWARGNGVAQSWGMSISHIERGQLAFDNDNNPSRYFFAPIGIQSMILSAQELGNTSVLTTDSLTAFSVNVNLQASASGSPLITFPLVQGMGFITGRYNNASPLIQSSVSVLSLLYSGKLTGSNIFKYKASLGDQTTWLMYVNPDNSSYPGNTFTLANGNNINGTSGFTGTIQIAKLPSSTPGGEATFDASAGVYATSSRISGSASGTTGTYTMSFSKGGITSRSLLMFALPHHIQSLTSGGVTNIKLQTTTKGIATAIVGDSWTLAEPDLPTDIGFAPWTVDQGSVSTVSTQAQQLINQAAASELTQDIAAQSNLDSMYFSGKGLAKFASLIYAVSDLGKNKTLAYTGLQRLQAAFSTFVNNTQIYPLLYESAWGGVVSSGTYRTGDANLDFGNTYYNDHHFHYAYFVYSAAVIGYLDPNWLTTQNRDWVNMLVRDFGNPSDSDPYFPFSRSYDWFHGHSWAKGLYESGDGKDQESSSEDSLACYALKMWGTVSGDVAMEARGALMMAVQKRAVQNYYLYTSDNTVEPARFIGNKAAGILFENKIDHATYFGLNIEYIQGIHMIPLFPFSPYVRSQTFVREEWDTYFSNGRVDSIVGGWRGILYANLALIDPATAWDWFGAGFDNQYLDGGASLTWYRAWSAALGGSR</sequence>
<evidence type="ECO:0000259" key="11">
    <source>
        <dbReference type="Pfam" id="PF17652"/>
    </source>
</evidence>
<dbReference type="GO" id="GO:0000272">
    <property type="term" value="P:polysaccharide catabolic process"/>
    <property type="evidence" value="ECO:0007669"/>
    <property type="project" value="UniProtKB-KW"/>
</dbReference>
<dbReference type="EMBL" id="ML992512">
    <property type="protein sequence ID" value="KAF2220483.1"/>
    <property type="molecule type" value="Genomic_DNA"/>
</dbReference>
<keyword evidence="4" id="KW-0378">Hydrolase</keyword>
<feature type="domain" description="Glycosyl hydrolase family 81 N-terminal" evidence="10">
    <location>
        <begin position="32"/>
        <end position="351"/>
    </location>
</feature>
<dbReference type="FunFam" id="1.10.287.1170:FF:000001">
    <property type="entry name" value="Endo-1,3-beta-glucanase Engl1"/>
    <property type="match status" value="1"/>
</dbReference>
<evidence type="ECO:0000313" key="12">
    <source>
        <dbReference type="EMBL" id="KAF2220483.1"/>
    </source>
</evidence>
<dbReference type="Gene3D" id="2.70.98.30">
    <property type="entry name" value="Golgi alpha-mannosidase II, domain 4"/>
    <property type="match status" value="1"/>
</dbReference>
<evidence type="ECO:0000256" key="3">
    <source>
        <dbReference type="ARBA" id="ARBA00012780"/>
    </source>
</evidence>
<dbReference type="GO" id="GO:0009986">
    <property type="term" value="C:cell surface"/>
    <property type="evidence" value="ECO:0007669"/>
    <property type="project" value="TreeGrafter"/>
</dbReference>
<dbReference type="PANTHER" id="PTHR31983:SF0">
    <property type="entry name" value="GLUCAN ENDO-1,3-BETA-D-GLUCOSIDASE 2"/>
    <property type="match status" value="1"/>
</dbReference>
<organism evidence="12 13">
    <name type="scientific">Elsinoe ampelina</name>
    <dbReference type="NCBI Taxonomy" id="302913"/>
    <lineage>
        <taxon>Eukaryota</taxon>
        <taxon>Fungi</taxon>
        <taxon>Dikarya</taxon>
        <taxon>Ascomycota</taxon>
        <taxon>Pezizomycotina</taxon>
        <taxon>Dothideomycetes</taxon>
        <taxon>Dothideomycetidae</taxon>
        <taxon>Myriangiales</taxon>
        <taxon>Elsinoaceae</taxon>
        <taxon>Elsinoe</taxon>
    </lineage>
</organism>
<dbReference type="Gene3D" id="1.10.287.1170">
    <property type="entry name" value="glycoside hydrolase family 81 endo-[beta] glucanase"/>
    <property type="match status" value="1"/>
</dbReference>
<comment type="catalytic activity">
    <reaction evidence="1">
        <text>Hydrolysis of (1-&gt;3)-beta-D-glucosidic linkages in (1-&gt;3)-beta-D-glucans.</text>
        <dbReference type="EC" id="3.2.1.39"/>
    </reaction>
</comment>
<evidence type="ECO:0000259" key="10">
    <source>
        <dbReference type="Pfam" id="PF03639"/>
    </source>
</evidence>
<dbReference type="GO" id="GO:0042973">
    <property type="term" value="F:glucan endo-1,3-beta-D-glucosidase activity"/>
    <property type="evidence" value="ECO:0007669"/>
    <property type="project" value="UniProtKB-EC"/>
</dbReference>
<evidence type="ECO:0000256" key="9">
    <source>
        <dbReference type="SAM" id="MobiDB-lite"/>
    </source>
</evidence>
<evidence type="ECO:0000256" key="6">
    <source>
        <dbReference type="ARBA" id="ARBA00023295"/>
    </source>
</evidence>
<accession>A0A6A6G4I4</accession>
<dbReference type="PANTHER" id="PTHR31983">
    <property type="entry name" value="ENDO-1,3(4)-BETA-GLUCANASE 1"/>
    <property type="match status" value="1"/>
</dbReference>
<feature type="region of interest" description="Disordered" evidence="9">
    <location>
        <begin position="18"/>
        <end position="40"/>
    </location>
</feature>
<dbReference type="AlphaFoldDB" id="A0A6A6G4I4"/>
<keyword evidence="6" id="KW-0326">Glycosidase</keyword>
<keyword evidence="8" id="KW-0624">Polysaccharide degradation</keyword>
<dbReference type="GO" id="GO:0071555">
    <property type="term" value="P:cell wall organization"/>
    <property type="evidence" value="ECO:0007669"/>
    <property type="project" value="UniProtKB-KW"/>
</dbReference>
<evidence type="ECO:0000313" key="13">
    <source>
        <dbReference type="Proteomes" id="UP000799538"/>
    </source>
</evidence>
<dbReference type="GO" id="GO:0052861">
    <property type="term" value="F:endo-1,3(4)-beta-glucanase activity"/>
    <property type="evidence" value="ECO:0007669"/>
    <property type="project" value="InterPro"/>
</dbReference>
<evidence type="ECO:0000256" key="5">
    <source>
        <dbReference type="ARBA" id="ARBA00023277"/>
    </source>
</evidence>
<dbReference type="EC" id="3.2.1.39" evidence="3"/>
<evidence type="ECO:0000256" key="7">
    <source>
        <dbReference type="ARBA" id="ARBA00023316"/>
    </source>
</evidence>